<keyword evidence="2" id="KW-1185">Reference proteome</keyword>
<evidence type="ECO:0000313" key="2">
    <source>
        <dbReference type="Proteomes" id="UP000823749"/>
    </source>
</evidence>
<organism evidence="1 2">
    <name type="scientific">Rhododendron griersonianum</name>
    <dbReference type="NCBI Taxonomy" id="479676"/>
    <lineage>
        <taxon>Eukaryota</taxon>
        <taxon>Viridiplantae</taxon>
        <taxon>Streptophyta</taxon>
        <taxon>Embryophyta</taxon>
        <taxon>Tracheophyta</taxon>
        <taxon>Spermatophyta</taxon>
        <taxon>Magnoliopsida</taxon>
        <taxon>eudicotyledons</taxon>
        <taxon>Gunneridae</taxon>
        <taxon>Pentapetalae</taxon>
        <taxon>asterids</taxon>
        <taxon>Ericales</taxon>
        <taxon>Ericaceae</taxon>
        <taxon>Ericoideae</taxon>
        <taxon>Rhodoreae</taxon>
        <taxon>Rhododendron</taxon>
    </lineage>
</organism>
<dbReference type="EMBL" id="JACTNZ010000008">
    <property type="protein sequence ID" value="KAG5534507.1"/>
    <property type="molecule type" value="Genomic_DNA"/>
</dbReference>
<accession>A0AAV6J0C8</accession>
<reference evidence="1" key="1">
    <citation type="submission" date="2020-08" db="EMBL/GenBank/DDBJ databases">
        <title>Plant Genome Project.</title>
        <authorList>
            <person name="Zhang R.-G."/>
        </authorList>
    </citation>
    <scope>NUCLEOTIDE SEQUENCE</scope>
    <source>
        <strain evidence="1">WSP0</strain>
        <tissue evidence="1">Leaf</tissue>
    </source>
</reference>
<protein>
    <submittedName>
        <fullName evidence="1">Uncharacterized protein</fullName>
    </submittedName>
</protein>
<dbReference type="Proteomes" id="UP000823749">
    <property type="component" value="Chromosome 8"/>
</dbReference>
<proteinExistence type="predicted"/>
<name>A0AAV6J0C8_9ERIC</name>
<dbReference type="AlphaFoldDB" id="A0AAV6J0C8"/>
<comment type="caution">
    <text evidence="1">The sequence shown here is derived from an EMBL/GenBank/DDBJ whole genome shotgun (WGS) entry which is preliminary data.</text>
</comment>
<evidence type="ECO:0000313" key="1">
    <source>
        <dbReference type="EMBL" id="KAG5534507.1"/>
    </source>
</evidence>
<gene>
    <name evidence="1" type="ORF">RHGRI_022582</name>
</gene>
<sequence length="84" mass="9146">MSVDSATVFTFAGASRSNLSEAFSDLFSGRGSQASLPYSLVWARWSSKGLNWRDPAEAAGNGKIGIFSPVRLRRSSKRASWRCS</sequence>